<reference evidence="3 4" key="1">
    <citation type="submission" date="2019-03" db="EMBL/GenBank/DDBJ databases">
        <title>Genomics of glacier-inhabiting Cryobacterium strains.</title>
        <authorList>
            <person name="Liu Q."/>
            <person name="Xin Y.-H."/>
        </authorList>
    </citation>
    <scope>NUCLEOTIDE SEQUENCE [LARGE SCALE GENOMIC DNA]</scope>
    <source>
        <strain evidence="3 4">HLT2-23</strain>
    </source>
</reference>
<comment type="caution">
    <text evidence="3">The sequence shown here is derived from an EMBL/GenBank/DDBJ whole genome shotgun (WGS) entry which is preliminary data.</text>
</comment>
<evidence type="ECO:0000313" key="3">
    <source>
        <dbReference type="EMBL" id="TFB67780.1"/>
    </source>
</evidence>
<evidence type="ECO:0000256" key="2">
    <source>
        <dbReference type="SAM" id="Phobius"/>
    </source>
</evidence>
<dbReference type="EMBL" id="SOEY01000035">
    <property type="protein sequence ID" value="TFB67780.1"/>
    <property type="molecule type" value="Genomic_DNA"/>
</dbReference>
<name>A0A4R8UQD3_9MICO</name>
<feature type="transmembrane region" description="Helical" evidence="2">
    <location>
        <begin position="30"/>
        <end position="51"/>
    </location>
</feature>
<gene>
    <name evidence="3" type="ORF">E3O06_17310</name>
</gene>
<dbReference type="InterPro" id="IPR025323">
    <property type="entry name" value="DUF4229"/>
</dbReference>
<sequence length="99" mass="11178">MKFVAPWLYYSVLRVLMFAVPLVVLLSLGFWPWAAAVIAALLGLCLSYLLLGKSRESVARDLYRARHPDKEPVNPDSEIEDLALNTQEQTDSEREGKSQ</sequence>
<proteinExistence type="predicted"/>
<dbReference type="Pfam" id="PF14012">
    <property type="entry name" value="DUF4229"/>
    <property type="match status" value="1"/>
</dbReference>
<evidence type="ECO:0000313" key="4">
    <source>
        <dbReference type="Proteomes" id="UP000298173"/>
    </source>
</evidence>
<keyword evidence="2" id="KW-1133">Transmembrane helix</keyword>
<feature type="region of interest" description="Disordered" evidence="1">
    <location>
        <begin position="67"/>
        <end position="99"/>
    </location>
</feature>
<dbReference type="RefSeq" id="WP_134504792.1">
    <property type="nucleotide sequence ID" value="NZ_SOEY01000035.1"/>
</dbReference>
<evidence type="ECO:0000256" key="1">
    <source>
        <dbReference type="SAM" id="MobiDB-lite"/>
    </source>
</evidence>
<dbReference type="OrthoDB" id="4981788at2"/>
<protein>
    <submittedName>
        <fullName evidence="3">DUF4229 domain-containing protein</fullName>
    </submittedName>
</protein>
<organism evidence="3 4">
    <name type="scientific">Cryobacterium glaciale</name>
    <dbReference type="NCBI Taxonomy" id="1259145"/>
    <lineage>
        <taxon>Bacteria</taxon>
        <taxon>Bacillati</taxon>
        <taxon>Actinomycetota</taxon>
        <taxon>Actinomycetes</taxon>
        <taxon>Micrococcales</taxon>
        <taxon>Microbacteriaceae</taxon>
        <taxon>Cryobacterium</taxon>
    </lineage>
</organism>
<feature type="transmembrane region" description="Helical" evidence="2">
    <location>
        <begin position="7"/>
        <end position="24"/>
    </location>
</feature>
<keyword evidence="2" id="KW-0472">Membrane</keyword>
<keyword evidence="2" id="KW-0812">Transmembrane</keyword>
<dbReference type="AlphaFoldDB" id="A0A4R8UQD3"/>
<keyword evidence="4" id="KW-1185">Reference proteome</keyword>
<dbReference type="Proteomes" id="UP000298173">
    <property type="component" value="Unassembled WGS sequence"/>
</dbReference>
<accession>A0A4R8UQD3</accession>